<evidence type="ECO:0000256" key="3">
    <source>
        <dbReference type="ARBA" id="ARBA00022475"/>
    </source>
</evidence>
<feature type="region of interest" description="Disordered" evidence="7">
    <location>
        <begin position="1"/>
        <end position="21"/>
    </location>
</feature>
<comment type="similarity">
    <text evidence="2">Belongs to the acyltransferase 3 family.</text>
</comment>
<organism evidence="10 11">
    <name type="scientific">Nocardioides kribbensis</name>
    <dbReference type="NCBI Taxonomy" id="305517"/>
    <lineage>
        <taxon>Bacteria</taxon>
        <taxon>Bacillati</taxon>
        <taxon>Actinomycetota</taxon>
        <taxon>Actinomycetes</taxon>
        <taxon>Propionibacteriales</taxon>
        <taxon>Nocardioidaceae</taxon>
        <taxon>Nocardioides</taxon>
    </lineage>
</organism>
<evidence type="ECO:0000256" key="8">
    <source>
        <dbReference type="SAM" id="Phobius"/>
    </source>
</evidence>
<protein>
    <submittedName>
        <fullName evidence="10">Acyltransferase family protein</fullName>
    </submittedName>
</protein>
<feature type="transmembrane region" description="Helical" evidence="8">
    <location>
        <begin position="90"/>
        <end position="107"/>
    </location>
</feature>
<keyword evidence="3" id="KW-1003">Cell membrane</keyword>
<evidence type="ECO:0000313" key="11">
    <source>
        <dbReference type="Proteomes" id="UP001482520"/>
    </source>
</evidence>
<evidence type="ECO:0000256" key="7">
    <source>
        <dbReference type="SAM" id="MobiDB-lite"/>
    </source>
</evidence>
<name>A0ABV1P082_9ACTN</name>
<comment type="subcellular location">
    <subcellularLocation>
        <location evidence="1">Cell membrane</location>
        <topology evidence="1">Multi-pass membrane protein</topology>
    </subcellularLocation>
</comment>
<accession>A0ABV1P082</accession>
<dbReference type="PANTHER" id="PTHR40074:SF4">
    <property type="entry name" value="INNER MEMBRANE PROTEIN YCFT"/>
    <property type="match status" value="1"/>
</dbReference>
<feature type="domain" description="Acyltransferase 3" evidence="9">
    <location>
        <begin position="23"/>
        <end position="351"/>
    </location>
</feature>
<evidence type="ECO:0000256" key="2">
    <source>
        <dbReference type="ARBA" id="ARBA00007400"/>
    </source>
</evidence>
<feature type="transmembrane region" description="Helical" evidence="8">
    <location>
        <begin position="243"/>
        <end position="261"/>
    </location>
</feature>
<evidence type="ECO:0000256" key="6">
    <source>
        <dbReference type="ARBA" id="ARBA00023136"/>
    </source>
</evidence>
<keyword evidence="6 8" id="KW-0472">Membrane</keyword>
<reference evidence="10 11" key="1">
    <citation type="submission" date="2024-02" db="EMBL/GenBank/DDBJ databases">
        <title>Full genome sequence of Nocardioides kribbensis.</title>
        <authorList>
            <person name="Poletto B.L."/>
            <person name="Silva G."/>
            <person name="Galante D."/>
            <person name="Campos K.R."/>
            <person name="Santos M.B.N."/>
            <person name="Sacchi C.T."/>
        </authorList>
    </citation>
    <scope>NUCLEOTIDE SEQUENCE [LARGE SCALE GENOMIC DNA]</scope>
    <source>
        <strain evidence="10 11">O4R</strain>
    </source>
</reference>
<feature type="transmembrane region" description="Helical" evidence="8">
    <location>
        <begin position="119"/>
        <end position="138"/>
    </location>
</feature>
<keyword evidence="10" id="KW-0012">Acyltransferase</keyword>
<feature type="transmembrane region" description="Helical" evidence="8">
    <location>
        <begin position="158"/>
        <end position="176"/>
    </location>
</feature>
<dbReference type="EMBL" id="JBEGDP010000014">
    <property type="protein sequence ID" value="MEQ7848171.1"/>
    <property type="molecule type" value="Genomic_DNA"/>
</dbReference>
<evidence type="ECO:0000256" key="5">
    <source>
        <dbReference type="ARBA" id="ARBA00022989"/>
    </source>
</evidence>
<proteinExistence type="inferred from homology"/>
<feature type="transmembrane region" description="Helical" evidence="8">
    <location>
        <begin position="298"/>
        <end position="321"/>
    </location>
</feature>
<dbReference type="Pfam" id="PF01757">
    <property type="entry name" value="Acyl_transf_3"/>
    <property type="match status" value="1"/>
</dbReference>
<evidence type="ECO:0000256" key="4">
    <source>
        <dbReference type="ARBA" id="ARBA00022692"/>
    </source>
</evidence>
<gene>
    <name evidence="10" type="ORF">V6R90_12875</name>
</gene>
<sequence>MTAAPPAPRQPGRQPDRQPDRQVWADVAKGACILLVVLHHAVGKLYVPALMGEPGPPPLPGTDRAAGDGWLDPSGLALVWYELSAALKPVRMPLFFVVSGFFAAGVVRRPWPALRRRVGTTAWVYAVWLLLLAAYFSVERAMPLNRTQDGAELLADLVWASTGLWFLYALAVYVVLARLLVRWPRATLAGAALLTAATSWLPVDDLNRAAVLTHFVFFAWAAYRPQDVRRLAGPAAGRPGRVLLLVAGFVALLAAQRAAGLPGSADLLVLALLGVPLGLAVAVALAERPRVGAALARLGALTLPVYVLHSPLLALLAHAPALLPPPGSPVLALAWPVVVAAAAVAVCLALHRLLLAVGLDWLFALPRPVAARAPAGLSGPGSGGRRGARARTRSAADR</sequence>
<comment type="caution">
    <text evidence="10">The sequence shown here is derived from an EMBL/GenBank/DDBJ whole genome shotgun (WGS) entry which is preliminary data.</text>
</comment>
<dbReference type="PANTHER" id="PTHR40074">
    <property type="entry name" value="O-ACETYLTRANSFERASE WECH"/>
    <property type="match status" value="1"/>
</dbReference>
<feature type="transmembrane region" description="Helical" evidence="8">
    <location>
        <begin position="333"/>
        <end position="355"/>
    </location>
</feature>
<keyword evidence="5 8" id="KW-1133">Transmembrane helix</keyword>
<dbReference type="RefSeq" id="WP_349804912.1">
    <property type="nucleotide sequence ID" value="NZ_JBEGDP010000014.1"/>
</dbReference>
<evidence type="ECO:0000259" key="9">
    <source>
        <dbReference type="Pfam" id="PF01757"/>
    </source>
</evidence>
<evidence type="ECO:0000256" key="1">
    <source>
        <dbReference type="ARBA" id="ARBA00004651"/>
    </source>
</evidence>
<keyword evidence="10" id="KW-0808">Transferase</keyword>
<keyword evidence="4 8" id="KW-0812">Transmembrane</keyword>
<dbReference type="Proteomes" id="UP001482520">
    <property type="component" value="Unassembled WGS sequence"/>
</dbReference>
<dbReference type="GO" id="GO:0016746">
    <property type="term" value="F:acyltransferase activity"/>
    <property type="evidence" value="ECO:0007669"/>
    <property type="project" value="UniProtKB-KW"/>
</dbReference>
<feature type="transmembrane region" description="Helical" evidence="8">
    <location>
        <begin position="23"/>
        <end position="42"/>
    </location>
</feature>
<feature type="transmembrane region" description="Helical" evidence="8">
    <location>
        <begin position="267"/>
        <end position="286"/>
    </location>
</feature>
<keyword evidence="11" id="KW-1185">Reference proteome</keyword>
<dbReference type="InterPro" id="IPR002656">
    <property type="entry name" value="Acyl_transf_3_dom"/>
</dbReference>
<evidence type="ECO:0000313" key="10">
    <source>
        <dbReference type="EMBL" id="MEQ7848171.1"/>
    </source>
</evidence>
<feature type="region of interest" description="Disordered" evidence="7">
    <location>
        <begin position="375"/>
        <end position="398"/>
    </location>
</feature>